<comment type="caution">
    <text evidence="1">The sequence shown here is derived from an EMBL/GenBank/DDBJ whole genome shotgun (WGS) entry which is preliminary data.</text>
</comment>
<proteinExistence type="predicted"/>
<sequence>MCQAGVSRPGWAVVPVRMVSAVPGSVVCLLRAVSIGEGLEGLGWGDRRVSGGVVAGVAGAVCQAGVSRPGWAAVPVRMVSAVPGSVVCLLRAVSIGGGREGLGGEIAECRVVWLGVLRERCVRPE</sequence>
<dbReference type="Proteomes" id="UP001501777">
    <property type="component" value="Unassembled WGS sequence"/>
</dbReference>
<dbReference type="EMBL" id="BAAASG010000007">
    <property type="protein sequence ID" value="GAA2485762.1"/>
    <property type="molecule type" value="Genomic_DNA"/>
</dbReference>
<gene>
    <name evidence="1" type="ORF">GCM10010276_24630</name>
</gene>
<organism evidence="1 2">
    <name type="scientific">Streptomyces longisporus</name>
    <dbReference type="NCBI Taxonomy" id="1948"/>
    <lineage>
        <taxon>Bacteria</taxon>
        <taxon>Bacillati</taxon>
        <taxon>Actinomycetota</taxon>
        <taxon>Actinomycetes</taxon>
        <taxon>Kitasatosporales</taxon>
        <taxon>Streptomycetaceae</taxon>
        <taxon>Streptomyces</taxon>
    </lineage>
</organism>
<evidence type="ECO:0000313" key="2">
    <source>
        <dbReference type="Proteomes" id="UP001501777"/>
    </source>
</evidence>
<reference evidence="2" key="1">
    <citation type="journal article" date="2019" name="Int. J. Syst. Evol. Microbiol.">
        <title>The Global Catalogue of Microorganisms (GCM) 10K type strain sequencing project: providing services to taxonomists for standard genome sequencing and annotation.</title>
        <authorList>
            <consortium name="The Broad Institute Genomics Platform"/>
            <consortium name="The Broad Institute Genome Sequencing Center for Infectious Disease"/>
            <person name="Wu L."/>
            <person name="Ma J."/>
        </authorList>
    </citation>
    <scope>NUCLEOTIDE SEQUENCE [LARGE SCALE GENOMIC DNA]</scope>
    <source>
        <strain evidence="2">JCM 4395</strain>
    </source>
</reference>
<name>A0ABP5YRG3_STRLO</name>
<accession>A0ABP5YRG3</accession>
<evidence type="ECO:0000313" key="1">
    <source>
        <dbReference type="EMBL" id="GAA2485762.1"/>
    </source>
</evidence>
<protein>
    <submittedName>
        <fullName evidence="1">Uncharacterized protein</fullName>
    </submittedName>
</protein>
<keyword evidence="2" id="KW-1185">Reference proteome</keyword>